<dbReference type="Proteomes" id="UP000093796">
    <property type="component" value="Unassembled WGS sequence"/>
</dbReference>
<proteinExistence type="predicted"/>
<organism evidence="1 2">
    <name type="scientific">Acetobacter pasteurianus</name>
    <name type="common">Acetobacter turbidans</name>
    <dbReference type="NCBI Taxonomy" id="438"/>
    <lineage>
        <taxon>Bacteria</taxon>
        <taxon>Pseudomonadati</taxon>
        <taxon>Pseudomonadota</taxon>
        <taxon>Alphaproteobacteria</taxon>
        <taxon>Acetobacterales</taxon>
        <taxon>Acetobacteraceae</taxon>
        <taxon>Acetobacter</taxon>
    </lineage>
</organism>
<sequence length="227" mass="25545">MTVLSVFQGAVRRLLGQKPNTLFSAQDPLQIKMQEIIQEAALDLSQRHDWQVLTRLCTLTADGNTEDFPLPIDYGRMLLKGDVHSSQWLLTYQAANDMDEWLNLKRFMPAQVPGYWALYGGQIHIIPPPPSGERPCFGYITKNLAIGADGTPKLTFDTDADTFALDENLLKMSIIWRWKQAEGLDYSEDMQNCELLFSQLAAKDKGSKVIRSSRIRPTGMGIWGIPG</sequence>
<gene>
    <name evidence="1" type="ORF">SRCM100623_00967</name>
</gene>
<protein>
    <submittedName>
        <fullName evidence="1">Uncharacterized protein</fullName>
    </submittedName>
</protein>
<dbReference type="OrthoDB" id="7220388at2"/>
<accession>A0A1A0DAW4</accession>
<dbReference type="RefSeq" id="WP_064776085.1">
    <property type="nucleotide sequence ID" value="NZ_LYUD01000099.1"/>
</dbReference>
<dbReference type="InterPro" id="IPR056209">
    <property type="entry name" value="SU10_adaptor"/>
</dbReference>
<dbReference type="EMBL" id="LYUD01000099">
    <property type="protein sequence ID" value="OAZ72428.1"/>
    <property type="molecule type" value="Genomic_DNA"/>
</dbReference>
<dbReference type="AlphaFoldDB" id="A0A1A0DAW4"/>
<evidence type="ECO:0000313" key="1">
    <source>
        <dbReference type="EMBL" id="OAZ72428.1"/>
    </source>
</evidence>
<dbReference type="Pfam" id="PF24175">
    <property type="entry name" value="SU10_adaptor"/>
    <property type="match status" value="1"/>
</dbReference>
<comment type="caution">
    <text evidence="1">The sequence shown here is derived from an EMBL/GenBank/DDBJ whole genome shotgun (WGS) entry which is preliminary data.</text>
</comment>
<evidence type="ECO:0000313" key="2">
    <source>
        <dbReference type="Proteomes" id="UP000093796"/>
    </source>
</evidence>
<reference evidence="1 2" key="1">
    <citation type="submission" date="2016-05" db="EMBL/GenBank/DDBJ databases">
        <title>Genome sequencing of Acetobacter pasteurianus strain SRCM100623.</title>
        <authorList>
            <person name="Song Y.R."/>
        </authorList>
    </citation>
    <scope>NUCLEOTIDE SEQUENCE [LARGE SCALE GENOMIC DNA]</scope>
    <source>
        <strain evidence="1 2">SRCM100623</strain>
    </source>
</reference>
<dbReference type="PATRIC" id="fig|438.15.peg.1115"/>
<name>A0A1A0DAW4_ACEPA</name>